<feature type="chain" id="PRO_5046879563" evidence="1">
    <location>
        <begin position="35"/>
        <end position="203"/>
    </location>
</feature>
<accession>A0ABY4SEN9</accession>
<evidence type="ECO:0000313" key="3">
    <source>
        <dbReference type="Proteomes" id="UP001056201"/>
    </source>
</evidence>
<name>A0ABY4SEN9_AQUTE</name>
<feature type="signal peptide" evidence="1">
    <location>
        <begin position="1"/>
        <end position="34"/>
    </location>
</feature>
<dbReference type="Gene3D" id="3.40.50.1240">
    <property type="entry name" value="Phosphoglycerate mutase-like"/>
    <property type="match status" value="1"/>
</dbReference>
<protein>
    <submittedName>
        <fullName evidence="2">Histidine phosphatase family protein</fullName>
    </submittedName>
</protein>
<sequence length="203" mass="21297">MTKSAVPAADRGPRRRLLAALLLATSLLPGLGHAQAQGASAAVMAALREPGTIVLMRHARAPGVGDPAGFKIDDCSTQRNLNDEGRADARALGQRLREAGVPVGRVLSSAWCRCLETARLLGVGPVQAHPAFASIFPEDAKGDEITAQARRVIADWRGPGVLLAVTHQVNIQALAGVNTSSGEMVVLKKRPDGTLQEVGRLQP</sequence>
<gene>
    <name evidence="2" type="ORF">MW290_21100</name>
</gene>
<dbReference type="SUPFAM" id="SSF53254">
    <property type="entry name" value="Phosphoglycerate mutase-like"/>
    <property type="match status" value="1"/>
</dbReference>
<dbReference type="InterPro" id="IPR029033">
    <property type="entry name" value="His_PPase_superfam"/>
</dbReference>
<reference evidence="2" key="1">
    <citation type="submission" date="2022-05" db="EMBL/GenBank/DDBJ databases">
        <title>An RpoN-dependent PEP-CTERM gene is involved in floc formation of an Aquincola tertiaricarbonis strain.</title>
        <authorList>
            <person name="Qiu D."/>
            <person name="Xia M."/>
        </authorList>
    </citation>
    <scope>NUCLEOTIDE SEQUENCE</scope>
    <source>
        <strain evidence="2">RN12</strain>
    </source>
</reference>
<dbReference type="RefSeq" id="WP_250199638.1">
    <property type="nucleotide sequence ID" value="NZ_CP097636.1"/>
</dbReference>
<organism evidence="2 3">
    <name type="scientific">Aquincola tertiaricarbonis</name>
    <dbReference type="NCBI Taxonomy" id="391953"/>
    <lineage>
        <taxon>Bacteria</taxon>
        <taxon>Pseudomonadati</taxon>
        <taxon>Pseudomonadota</taxon>
        <taxon>Betaproteobacteria</taxon>
        <taxon>Burkholderiales</taxon>
        <taxon>Sphaerotilaceae</taxon>
        <taxon>Aquincola</taxon>
    </lineage>
</organism>
<dbReference type="SMART" id="SM00855">
    <property type="entry name" value="PGAM"/>
    <property type="match status" value="1"/>
</dbReference>
<evidence type="ECO:0000256" key="1">
    <source>
        <dbReference type="SAM" id="SignalP"/>
    </source>
</evidence>
<evidence type="ECO:0000313" key="2">
    <source>
        <dbReference type="EMBL" id="URI11443.1"/>
    </source>
</evidence>
<keyword evidence="1" id="KW-0732">Signal</keyword>
<dbReference type="InterPro" id="IPR013078">
    <property type="entry name" value="His_Pase_superF_clade-1"/>
</dbReference>
<dbReference type="CDD" id="cd07040">
    <property type="entry name" value="HP"/>
    <property type="match status" value="1"/>
</dbReference>
<dbReference type="Pfam" id="PF00300">
    <property type="entry name" value="His_Phos_1"/>
    <property type="match status" value="1"/>
</dbReference>
<proteinExistence type="predicted"/>
<dbReference type="Proteomes" id="UP001056201">
    <property type="component" value="Chromosome 2"/>
</dbReference>
<dbReference type="EMBL" id="CP097636">
    <property type="protein sequence ID" value="URI11443.1"/>
    <property type="molecule type" value="Genomic_DNA"/>
</dbReference>
<keyword evidence="3" id="KW-1185">Reference proteome</keyword>